<dbReference type="GO" id="GO:0016020">
    <property type="term" value="C:membrane"/>
    <property type="evidence" value="ECO:0007669"/>
    <property type="project" value="TreeGrafter"/>
</dbReference>
<dbReference type="Gene3D" id="3.40.50.720">
    <property type="entry name" value="NAD(P)-binding Rossmann-like Domain"/>
    <property type="match status" value="1"/>
</dbReference>
<comment type="caution">
    <text evidence="4">The sequence shown here is derived from an EMBL/GenBank/DDBJ whole genome shotgun (WGS) entry which is preliminary data.</text>
</comment>
<dbReference type="PRINTS" id="PR00081">
    <property type="entry name" value="GDHRDH"/>
</dbReference>
<evidence type="ECO:0000256" key="1">
    <source>
        <dbReference type="ARBA" id="ARBA00006484"/>
    </source>
</evidence>
<dbReference type="AlphaFoldDB" id="A0A149TQK4"/>
<dbReference type="SUPFAM" id="SSF51735">
    <property type="entry name" value="NAD(P)-binding Rossmann-fold domains"/>
    <property type="match status" value="1"/>
</dbReference>
<dbReference type="EMBL" id="LHZT01000132">
    <property type="protein sequence ID" value="KXV55432.1"/>
    <property type="molecule type" value="Genomic_DNA"/>
</dbReference>
<evidence type="ECO:0000259" key="3">
    <source>
        <dbReference type="SMART" id="SM00822"/>
    </source>
</evidence>
<evidence type="ECO:0000256" key="2">
    <source>
        <dbReference type="ARBA" id="ARBA00023002"/>
    </source>
</evidence>
<dbReference type="GO" id="GO:0016491">
    <property type="term" value="F:oxidoreductase activity"/>
    <property type="evidence" value="ECO:0007669"/>
    <property type="project" value="UniProtKB-KW"/>
</dbReference>
<dbReference type="OrthoDB" id="335726at2"/>
<protein>
    <submittedName>
        <fullName evidence="4">Oxidoreductase</fullName>
    </submittedName>
</protein>
<proteinExistence type="inferred from homology"/>
<dbReference type="SMART" id="SM00822">
    <property type="entry name" value="PKS_KR"/>
    <property type="match status" value="1"/>
</dbReference>
<gene>
    <name evidence="4" type="ORF">AD947_16170</name>
</gene>
<sequence>MSHRCSINCAFKPNGDASFRPNGKGGSVNQVHLKGSELRSILITGATGGIGMELARRYAKPGRTLILWGRNTERLQRLATLCCGRGAAVVTRQINLLDGKAALQAIREDDTKHPLDLVILGAGLSDIQTAGHSTEDPEKVLALSLVNFAIPTTLATAAAERMIPRGGGKIALIGSVAGFYELPFAASYSSSKAGLARFAEAANLGWAKHNVRTTLIIPGFVDTPMSQRLEGTLPFLVSAGSAARRIMRAINAGKKEYIFPWQFRALRVAERLVPHFLRERILLNLKADQKPAKNS</sequence>
<comment type="similarity">
    <text evidence="1">Belongs to the short-chain dehydrogenases/reductases (SDR) family.</text>
</comment>
<reference evidence="4 5" key="1">
    <citation type="submission" date="2015-06" db="EMBL/GenBank/DDBJ databases">
        <title>Improved classification and identification of acetic acid bacteria using matrix-assisted laser desorption/ionization time-of-flight mass spectrometry; Gluconobacter nephelii and Gluconobacter uchimurae are later heterotypic synonyms of Gluconobacter japonicus and Gluconobacter oxydans, respectively.</title>
        <authorList>
            <person name="Li L."/>
            <person name="Cleenwerck I."/>
            <person name="De Vuyst L."/>
            <person name="Vandamme P."/>
        </authorList>
    </citation>
    <scope>NUCLEOTIDE SEQUENCE [LARGE SCALE GENOMIC DNA]</scope>
    <source>
        <strain evidence="4 5">LMG 1663</strain>
    </source>
</reference>
<dbReference type="InterPro" id="IPR002347">
    <property type="entry name" value="SDR_fam"/>
</dbReference>
<organism evidence="4 5">
    <name type="scientific">Acetobacter tropicalis</name>
    <dbReference type="NCBI Taxonomy" id="104102"/>
    <lineage>
        <taxon>Bacteria</taxon>
        <taxon>Pseudomonadati</taxon>
        <taxon>Pseudomonadota</taxon>
        <taxon>Alphaproteobacteria</taxon>
        <taxon>Acetobacterales</taxon>
        <taxon>Acetobacteraceae</taxon>
        <taxon>Acetobacter</taxon>
    </lineage>
</organism>
<dbReference type="InterPro" id="IPR057326">
    <property type="entry name" value="KR_dom"/>
</dbReference>
<dbReference type="InterPro" id="IPR036291">
    <property type="entry name" value="NAD(P)-bd_dom_sf"/>
</dbReference>
<name>A0A149TQK4_9PROT</name>
<evidence type="ECO:0000313" key="4">
    <source>
        <dbReference type="EMBL" id="KXV55432.1"/>
    </source>
</evidence>
<dbReference type="PATRIC" id="fig|104102.12.peg.2683"/>
<keyword evidence="2" id="KW-0560">Oxidoreductase</keyword>
<feature type="domain" description="Ketoreductase" evidence="3">
    <location>
        <begin position="39"/>
        <end position="224"/>
    </location>
</feature>
<dbReference type="PANTHER" id="PTHR44196:SF1">
    <property type="entry name" value="DEHYDROGENASE_REDUCTASE SDR FAMILY MEMBER 7B"/>
    <property type="match status" value="1"/>
</dbReference>
<accession>A0A149TQK4</accession>
<dbReference type="PANTHER" id="PTHR44196">
    <property type="entry name" value="DEHYDROGENASE/REDUCTASE SDR FAMILY MEMBER 7B"/>
    <property type="match status" value="1"/>
</dbReference>
<dbReference type="Pfam" id="PF00106">
    <property type="entry name" value="adh_short"/>
    <property type="match status" value="1"/>
</dbReference>
<dbReference type="Proteomes" id="UP000075411">
    <property type="component" value="Unassembled WGS sequence"/>
</dbReference>
<evidence type="ECO:0000313" key="5">
    <source>
        <dbReference type="Proteomes" id="UP000075411"/>
    </source>
</evidence>